<evidence type="ECO:0008006" key="6">
    <source>
        <dbReference type="Google" id="ProtNLM"/>
    </source>
</evidence>
<accession>A0AAC9XPI4</accession>
<keyword evidence="1" id="KW-0732">Signal</keyword>
<proteinExistence type="predicted"/>
<protein>
    <recommendedName>
        <fullName evidence="6">OmpA family protein</fullName>
    </recommendedName>
</protein>
<reference evidence="3 5" key="2">
    <citation type="submission" date="2019-06" db="EMBL/GenBank/DDBJ databases">
        <title>Complete genome of Shewanella marisflavi ECSMB14101, a mussel settlement-inducing bacterium isolated from East China Sea.</title>
        <authorList>
            <person name="Yang J."/>
            <person name="Liang X."/>
            <person name="Chang R."/>
            <person name="Peng L."/>
        </authorList>
    </citation>
    <scope>NUCLEOTIDE SEQUENCE [LARGE SCALE GENOMIC DNA]</scope>
    <source>
        <strain evidence="3 5">ECSMB14101</strain>
    </source>
</reference>
<dbReference type="EMBL" id="CP022272">
    <property type="protein sequence ID" value="ASJ97884.1"/>
    <property type="molecule type" value="Genomic_DNA"/>
</dbReference>
<dbReference type="AlphaFoldDB" id="A0AAC9XPI4"/>
<dbReference type="EMBL" id="CP041153">
    <property type="protein sequence ID" value="QDF76448.1"/>
    <property type="molecule type" value="Genomic_DNA"/>
</dbReference>
<evidence type="ECO:0000313" key="3">
    <source>
        <dbReference type="EMBL" id="QDF76448.1"/>
    </source>
</evidence>
<evidence type="ECO:0000313" key="4">
    <source>
        <dbReference type="Proteomes" id="UP000198233"/>
    </source>
</evidence>
<dbReference type="Proteomes" id="UP000198233">
    <property type="component" value="Chromosome"/>
</dbReference>
<evidence type="ECO:0000256" key="1">
    <source>
        <dbReference type="SAM" id="SignalP"/>
    </source>
</evidence>
<evidence type="ECO:0000313" key="2">
    <source>
        <dbReference type="EMBL" id="ASJ97884.1"/>
    </source>
</evidence>
<sequence length="145" mass="16719">MKRQLLVILSILFAAQVHARCPQNISLGDIPFDKNSSYFDSQYAKQLQQLIEKTQADTGYLLLEFPLYKGETDKKIREYNLWLANRRIERVKNFLTKSDYHQPVVTKLLTASQEDTRTLSMHWCQQESGETAIASAVAPSRNLLK</sequence>
<organism evidence="2 4">
    <name type="scientific">Shewanella marisflavi</name>
    <dbReference type="NCBI Taxonomy" id="260364"/>
    <lineage>
        <taxon>Bacteria</taxon>
        <taxon>Pseudomonadati</taxon>
        <taxon>Pseudomonadota</taxon>
        <taxon>Gammaproteobacteria</taxon>
        <taxon>Alteromonadales</taxon>
        <taxon>Shewanellaceae</taxon>
        <taxon>Shewanella</taxon>
    </lineage>
</organism>
<dbReference type="KEGG" id="smav:CFF01_15515"/>
<feature type="signal peptide" evidence="1">
    <location>
        <begin position="1"/>
        <end position="19"/>
    </location>
</feature>
<keyword evidence="5" id="KW-1185">Reference proteome</keyword>
<feature type="chain" id="PRO_5042260895" description="OmpA family protein" evidence="1">
    <location>
        <begin position="20"/>
        <end position="145"/>
    </location>
</feature>
<dbReference type="RefSeq" id="WP_033537892.1">
    <property type="nucleotide sequence ID" value="NZ_CP022272.1"/>
</dbReference>
<evidence type="ECO:0000313" key="5">
    <source>
        <dbReference type="Proteomes" id="UP000318758"/>
    </source>
</evidence>
<gene>
    <name evidence="2" type="ORF">CFF01_15515</name>
    <name evidence="3" type="ORF">FGA12_15470</name>
</gene>
<reference evidence="2 4" key="1">
    <citation type="submission" date="2017-06" db="EMBL/GenBank/DDBJ databases">
        <title>Complete genome sequence of Shewanella marisflavi EP1 associated with anaerobic 2,4-dinitrotoluene reduction and salt tolerance.</title>
        <authorList>
            <person name="Huang J."/>
        </authorList>
    </citation>
    <scope>NUCLEOTIDE SEQUENCE [LARGE SCALE GENOMIC DNA]</scope>
    <source>
        <strain evidence="2 4">EP1</strain>
    </source>
</reference>
<name>A0AAC9XPI4_9GAMM</name>
<dbReference type="InterPro" id="IPR036737">
    <property type="entry name" value="OmpA-like_sf"/>
</dbReference>
<dbReference type="SUPFAM" id="SSF103088">
    <property type="entry name" value="OmpA-like"/>
    <property type="match status" value="1"/>
</dbReference>
<dbReference type="Proteomes" id="UP000318758">
    <property type="component" value="Chromosome"/>
</dbReference>
<dbReference type="Gene3D" id="3.30.1330.60">
    <property type="entry name" value="OmpA-like domain"/>
    <property type="match status" value="1"/>
</dbReference>